<keyword evidence="7" id="KW-1185">Reference proteome</keyword>
<protein>
    <recommendedName>
        <fullName evidence="5">FAD/NAD(P)-binding domain-containing protein</fullName>
    </recommendedName>
</protein>
<dbReference type="Pfam" id="PF07992">
    <property type="entry name" value="Pyr_redox_2"/>
    <property type="match status" value="1"/>
</dbReference>
<comment type="caution">
    <text evidence="6">The sequence shown here is derived from an EMBL/GenBank/DDBJ whole genome shotgun (WGS) entry which is preliminary data.</text>
</comment>
<dbReference type="InterPro" id="IPR036188">
    <property type="entry name" value="FAD/NAD-bd_sf"/>
</dbReference>
<evidence type="ECO:0000313" key="7">
    <source>
        <dbReference type="Proteomes" id="UP000566819"/>
    </source>
</evidence>
<dbReference type="PANTHER" id="PTHR43735:SF3">
    <property type="entry name" value="FERROPTOSIS SUPPRESSOR PROTEIN 1"/>
    <property type="match status" value="1"/>
</dbReference>
<evidence type="ECO:0000256" key="3">
    <source>
        <dbReference type="ARBA" id="ARBA00022827"/>
    </source>
</evidence>
<evidence type="ECO:0000313" key="6">
    <source>
        <dbReference type="EMBL" id="KAF4634453.1"/>
    </source>
</evidence>
<dbReference type="PRINTS" id="PR00469">
    <property type="entry name" value="PNDRDTASEII"/>
</dbReference>
<name>A0A8H4W502_9HELO</name>
<dbReference type="InterPro" id="IPR023753">
    <property type="entry name" value="FAD/NAD-binding_dom"/>
</dbReference>
<comment type="similarity">
    <text evidence="1">Belongs to the FAD-dependent oxidoreductase family.</text>
</comment>
<dbReference type="PRINTS" id="PR00368">
    <property type="entry name" value="FADPNR"/>
</dbReference>
<accession>A0A8H4W502</accession>
<organism evidence="6 7">
    <name type="scientific">Cudoniella acicularis</name>
    <dbReference type="NCBI Taxonomy" id="354080"/>
    <lineage>
        <taxon>Eukaryota</taxon>
        <taxon>Fungi</taxon>
        <taxon>Dikarya</taxon>
        <taxon>Ascomycota</taxon>
        <taxon>Pezizomycotina</taxon>
        <taxon>Leotiomycetes</taxon>
        <taxon>Helotiales</taxon>
        <taxon>Tricladiaceae</taxon>
        <taxon>Cudoniella</taxon>
    </lineage>
</organism>
<proteinExistence type="inferred from homology"/>
<feature type="domain" description="FAD/NAD(P)-binding" evidence="5">
    <location>
        <begin position="9"/>
        <end position="302"/>
    </location>
</feature>
<dbReference type="GO" id="GO:0004174">
    <property type="term" value="F:electron-transferring-flavoprotein dehydrogenase activity"/>
    <property type="evidence" value="ECO:0007669"/>
    <property type="project" value="TreeGrafter"/>
</dbReference>
<dbReference type="EMBL" id="JAAMPI010000184">
    <property type="protein sequence ID" value="KAF4634453.1"/>
    <property type="molecule type" value="Genomic_DNA"/>
</dbReference>
<dbReference type="SUPFAM" id="SSF51905">
    <property type="entry name" value="FAD/NAD(P)-binding domain"/>
    <property type="match status" value="1"/>
</dbReference>
<evidence type="ECO:0000256" key="4">
    <source>
        <dbReference type="ARBA" id="ARBA00023002"/>
    </source>
</evidence>
<sequence length="374" mass="40301">MAAATKLTTIVVLGASFAGLGVAHSLLKTHKDIKVVMIAPTAELYWNLASVRAIIPGQLSDDKLFKDVATGFKQYGPESFEFTLGTAIAIEPDEKRVNINTANGNHMLDYDHLVIATGSRASGDFPWKSSLEGSSQTKQLLHDFQGKVNAAKSIVIAGAGPTGVETSAEIAFEYKDKEITLINAGKTVLVGLPPSVIKFAENTLKSMNIKLVLDTKIVSDTVLENGSIELTLSNGEKLVTDLYLPTIGVTPNTEYVPKAFLNERGDVVVDEFLQVRGTTNIWAAGDVVDCQPSQMTYATNQAKALAKNLDRVLKGQKPVVYKTDGSPMLAVTLGRSKGTGRFGNMKLPSFVINMVKGKTLFTEKLPKYVDGSEF</sequence>
<dbReference type="GO" id="GO:0005737">
    <property type="term" value="C:cytoplasm"/>
    <property type="evidence" value="ECO:0007669"/>
    <property type="project" value="TreeGrafter"/>
</dbReference>
<keyword evidence="3" id="KW-0274">FAD</keyword>
<gene>
    <name evidence="6" type="ORF">G7Y89_g3649</name>
</gene>
<dbReference type="Proteomes" id="UP000566819">
    <property type="component" value="Unassembled WGS sequence"/>
</dbReference>
<dbReference type="Gene3D" id="3.50.50.100">
    <property type="match status" value="1"/>
</dbReference>
<dbReference type="OrthoDB" id="202203at2759"/>
<evidence type="ECO:0000256" key="1">
    <source>
        <dbReference type="ARBA" id="ARBA00006442"/>
    </source>
</evidence>
<evidence type="ECO:0000259" key="5">
    <source>
        <dbReference type="Pfam" id="PF07992"/>
    </source>
</evidence>
<dbReference type="PANTHER" id="PTHR43735">
    <property type="entry name" value="APOPTOSIS-INDUCING FACTOR 1"/>
    <property type="match status" value="1"/>
</dbReference>
<keyword evidence="4" id="KW-0560">Oxidoreductase</keyword>
<evidence type="ECO:0000256" key="2">
    <source>
        <dbReference type="ARBA" id="ARBA00022630"/>
    </source>
</evidence>
<reference evidence="6 7" key="1">
    <citation type="submission" date="2020-03" db="EMBL/GenBank/DDBJ databases">
        <title>Draft Genome Sequence of Cudoniella acicularis.</title>
        <authorList>
            <person name="Buettner E."/>
            <person name="Kellner H."/>
        </authorList>
    </citation>
    <scope>NUCLEOTIDE SEQUENCE [LARGE SCALE GENOMIC DNA]</scope>
    <source>
        <strain evidence="6 7">DSM 108380</strain>
    </source>
</reference>
<dbReference type="GO" id="GO:0050660">
    <property type="term" value="F:flavin adenine dinucleotide binding"/>
    <property type="evidence" value="ECO:0007669"/>
    <property type="project" value="TreeGrafter"/>
</dbReference>
<keyword evidence="2" id="KW-0285">Flavoprotein</keyword>
<dbReference type="AlphaFoldDB" id="A0A8H4W502"/>